<reference evidence="1 2" key="1">
    <citation type="submission" date="2019-04" db="EMBL/GenBank/DDBJ databases">
        <title>Whole genome sequence analysis of broad host range Salmonella enterica bacteriophages.</title>
        <authorList>
            <person name="Bhandare S.G."/>
            <person name="Colavecchio A."/>
            <person name="Emond-Rheault J.-G."/>
            <person name="Hamel J."/>
            <person name="Kukavica-Ibrulj I."/>
            <person name="Boyle B."/>
            <person name="Levesque R.C."/>
            <person name="Goodridge L."/>
        </authorList>
    </citation>
    <scope>NUCLEOTIDE SEQUENCE [LARGE SCALE GENOMIC DNA]</scope>
</reference>
<sequence>MLFYKIKIAKFHKNILWLVGYRFDSCVRREPPAFPVRP</sequence>
<name>A0A6B9RH63_9CAUD</name>
<evidence type="ECO:0000313" key="2">
    <source>
        <dbReference type="Proteomes" id="UP000463933"/>
    </source>
</evidence>
<organism evidence="1 2">
    <name type="scientific">Salmonella phage vB_SenS_SB15</name>
    <dbReference type="NCBI Taxonomy" id="2698416"/>
    <lineage>
        <taxon>Viruses</taxon>
        <taxon>Duplodnaviria</taxon>
        <taxon>Heunggongvirae</taxon>
        <taxon>Uroviricota</taxon>
        <taxon>Caudoviricetes</taxon>
        <taxon>Sarkviridae</taxon>
        <taxon>Guernseyvirinae</taxon>
        <taxon>Jerseyvirus</taxon>
        <taxon>Jerseyvirus SB3</taxon>
        <taxon>Jerseyvirus AG11</taxon>
    </lineage>
</organism>
<accession>A0A6B9RH63</accession>
<dbReference type="Proteomes" id="UP000463933">
    <property type="component" value="Genome"/>
</dbReference>
<dbReference type="EMBL" id="MK759883">
    <property type="protein sequence ID" value="QHI00496.1"/>
    <property type="molecule type" value="Genomic_DNA"/>
</dbReference>
<evidence type="ECO:0000313" key="1">
    <source>
        <dbReference type="EMBL" id="QHI00496.1"/>
    </source>
</evidence>
<proteinExistence type="predicted"/>
<protein>
    <submittedName>
        <fullName evidence="1">Uncharacterized protein</fullName>
    </submittedName>
</protein>